<evidence type="ECO:0000256" key="1">
    <source>
        <dbReference type="SAM" id="MobiDB-lite"/>
    </source>
</evidence>
<evidence type="ECO:0000313" key="2">
    <source>
        <dbReference type="EMBL" id="KAL0153151.1"/>
    </source>
</evidence>
<sequence>SALLGPSQEKQEMSEGEEAEAEPSLVSCPAYEELLEVMDRATARLDLPWKRTREVAPRGCLDERYLSDHSLPAQVGLSFPPDLHLEIEKVWKRPHSSRIHNFPHSNYANIEGMCEHGYQRMPPVEETLASYLSMGKATSLKTPSLPSIPLQVTSCLNGRAYAAVSQAVGALHTMAVLQAYQADLLKDLDKGQGLSPDEVAELRRTTDLALRATKQAATAMGRSMGAMVVTERHLWVNLADLGKKERGFLLDAPVSPSELFGASVETVVEKFREARTRSAAFKTFIPRRSRSEPKQHGGPGPSCSGERRQAQKTSVATRAPPPPTGGSGRKRGSRG</sequence>
<name>A0ABD0MX59_CIRMR</name>
<feature type="non-terminal residue" evidence="2">
    <location>
        <position position="335"/>
    </location>
</feature>
<dbReference type="Proteomes" id="UP001529510">
    <property type="component" value="Unassembled WGS sequence"/>
</dbReference>
<dbReference type="EMBL" id="JAMKFB020000135">
    <property type="protein sequence ID" value="KAL0153151.1"/>
    <property type="molecule type" value="Genomic_DNA"/>
</dbReference>
<feature type="non-terminal residue" evidence="2">
    <location>
        <position position="1"/>
    </location>
</feature>
<feature type="region of interest" description="Disordered" evidence="1">
    <location>
        <begin position="282"/>
        <end position="335"/>
    </location>
</feature>
<protein>
    <submittedName>
        <fullName evidence="2">Uncharacterized protein</fullName>
    </submittedName>
</protein>
<accession>A0ABD0MX59</accession>
<reference evidence="2 3" key="1">
    <citation type="submission" date="2024-05" db="EMBL/GenBank/DDBJ databases">
        <title>Genome sequencing and assembly of Indian major carp, Cirrhinus mrigala (Hamilton, 1822).</title>
        <authorList>
            <person name="Mohindra V."/>
            <person name="Chowdhury L.M."/>
            <person name="Lal K."/>
            <person name="Jena J.K."/>
        </authorList>
    </citation>
    <scope>NUCLEOTIDE SEQUENCE [LARGE SCALE GENOMIC DNA]</scope>
    <source>
        <strain evidence="2">CM1030</strain>
        <tissue evidence="2">Blood</tissue>
    </source>
</reference>
<organism evidence="2 3">
    <name type="scientific">Cirrhinus mrigala</name>
    <name type="common">Mrigala</name>
    <dbReference type="NCBI Taxonomy" id="683832"/>
    <lineage>
        <taxon>Eukaryota</taxon>
        <taxon>Metazoa</taxon>
        <taxon>Chordata</taxon>
        <taxon>Craniata</taxon>
        <taxon>Vertebrata</taxon>
        <taxon>Euteleostomi</taxon>
        <taxon>Actinopterygii</taxon>
        <taxon>Neopterygii</taxon>
        <taxon>Teleostei</taxon>
        <taxon>Ostariophysi</taxon>
        <taxon>Cypriniformes</taxon>
        <taxon>Cyprinidae</taxon>
        <taxon>Labeoninae</taxon>
        <taxon>Labeonini</taxon>
        <taxon>Cirrhinus</taxon>
    </lineage>
</organism>
<gene>
    <name evidence="2" type="ORF">M9458_051547</name>
</gene>
<proteinExistence type="predicted"/>
<comment type="caution">
    <text evidence="2">The sequence shown here is derived from an EMBL/GenBank/DDBJ whole genome shotgun (WGS) entry which is preliminary data.</text>
</comment>
<keyword evidence="3" id="KW-1185">Reference proteome</keyword>
<evidence type="ECO:0000313" key="3">
    <source>
        <dbReference type="Proteomes" id="UP001529510"/>
    </source>
</evidence>
<dbReference type="AlphaFoldDB" id="A0ABD0MX59"/>
<feature type="region of interest" description="Disordered" evidence="1">
    <location>
        <begin position="1"/>
        <end position="24"/>
    </location>
</feature>